<feature type="non-terminal residue" evidence="2">
    <location>
        <position position="76"/>
    </location>
</feature>
<reference evidence="2" key="1">
    <citation type="submission" date="2020-02" db="EMBL/GenBank/DDBJ databases">
        <authorList>
            <person name="Meier V. D."/>
        </authorList>
    </citation>
    <scope>NUCLEOTIDE SEQUENCE</scope>
    <source>
        <strain evidence="2">AVDCRST_MAG77</strain>
    </source>
</reference>
<accession>A0A6J4KJ33</accession>
<organism evidence="2">
    <name type="scientific">uncultured Chloroflexota bacterium</name>
    <dbReference type="NCBI Taxonomy" id="166587"/>
    <lineage>
        <taxon>Bacteria</taxon>
        <taxon>Bacillati</taxon>
        <taxon>Chloroflexota</taxon>
        <taxon>environmental samples</taxon>
    </lineage>
</organism>
<sequence length="76" mass="8210">GTRTPPAPVARAPQRPGEGPTPGAQAGRSEGKAPLRPLLRRRVHSLHTGLNRMWPRVSCLAVRSTLWLRPAVACTL</sequence>
<evidence type="ECO:0000256" key="1">
    <source>
        <dbReference type="SAM" id="MobiDB-lite"/>
    </source>
</evidence>
<dbReference type="EMBL" id="CADCTC010000319">
    <property type="protein sequence ID" value="CAA9306388.1"/>
    <property type="molecule type" value="Genomic_DNA"/>
</dbReference>
<proteinExistence type="predicted"/>
<protein>
    <submittedName>
        <fullName evidence="2">Uncharacterized protein</fullName>
    </submittedName>
</protein>
<name>A0A6J4KJ33_9CHLR</name>
<evidence type="ECO:0000313" key="2">
    <source>
        <dbReference type="EMBL" id="CAA9306388.1"/>
    </source>
</evidence>
<feature type="non-terminal residue" evidence="2">
    <location>
        <position position="1"/>
    </location>
</feature>
<dbReference type="AlphaFoldDB" id="A0A6J4KJ33"/>
<gene>
    <name evidence="2" type="ORF">AVDCRST_MAG77-6088</name>
</gene>
<feature type="region of interest" description="Disordered" evidence="1">
    <location>
        <begin position="1"/>
        <end position="38"/>
    </location>
</feature>